<keyword evidence="6" id="KW-0547">Nucleotide-binding</keyword>
<keyword evidence="7" id="KW-0460">Magnesium</keyword>
<dbReference type="CDD" id="cd05398">
    <property type="entry name" value="NT_ClassII-CCAase"/>
    <property type="match status" value="1"/>
</dbReference>
<keyword evidence="8" id="KW-0694">RNA-binding</keyword>
<keyword evidence="3" id="KW-0819">tRNA processing</keyword>
<feature type="domain" description="tRNA nucleotidyltransferase/poly(A) polymerase RNA and SrmB- binding" evidence="10">
    <location>
        <begin position="186"/>
        <end position="240"/>
    </location>
</feature>
<evidence type="ECO:0000256" key="8">
    <source>
        <dbReference type="RuleBase" id="RU003953"/>
    </source>
</evidence>
<dbReference type="Gene3D" id="1.10.3090.10">
    <property type="entry name" value="cca-adding enzyme, domain 2"/>
    <property type="match status" value="1"/>
</dbReference>
<dbReference type="Proteomes" id="UP000996601">
    <property type="component" value="Unassembled WGS sequence"/>
</dbReference>
<feature type="domain" description="Poly A polymerase head" evidence="9">
    <location>
        <begin position="30"/>
        <end position="151"/>
    </location>
</feature>
<dbReference type="InterPro" id="IPR050264">
    <property type="entry name" value="Bact_CCA-adding_enz_type3_sf"/>
</dbReference>
<dbReference type="Pfam" id="PF01743">
    <property type="entry name" value="PolyA_pol"/>
    <property type="match status" value="1"/>
</dbReference>
<dbReference type="Pfam" id="PF12627">
    <property type="entry name" value="PolyA_pol_RNAbd"/>
    <property type="match status" value="1"/>
</dbReference>
<keyword evidence="12" id="KW-1185">Reference proteome</keyword>
<evidence type="ECO:0000259" key="10">
    <source>
        <dbReference type="Pfam" id="PF12627"/>
    </source>
</evidence>
<name>A0ABT1R7C1_9HYPH</name>
<dbReference type="PANTHER" id="PTHR46173:SF1">
    <property type="entry name" value="CCA TRNA NUCLEOTIDYLTRANSFERASE 1, MITOCHONDRIAL"/>
    <property type="match status" value="1"/>
</dbReference>
<organism evidence="11 12">
    <name type="scientific">Shinella lacus</name>
    <dbReference type="NCBI Taxonomy" id="2654216"/>
    <lineage>
        <taxon>Bacteria</taxon>
        <taxon>Pseudomonadati</taxon>
        <taxon>Pseudomonadota</taxon>
        <taxon>Alphaproteobacteria</taxon>
        <taxon>Hyphomicrobiales</taxon>
        <taxon>Rhizobiaceae</taxon>
        <taxon>Shinella</taxon>
    </lineage>
</organism>
<evidence type="ECO:0000256" key="3">
    <source>
        <dbReference type="ARBA" id="ARBA00022694"/>
    </source>
</evidence>
<dbReference type="SUPFAM" id="SSF81301">
    <property type="entry name" value="Nucleotidyltransferase"/>
    <property type="match status" value="1"/>
</dbReference>
<keyword evidence="2 8" id="KW-0808">Transferase</keyword>
<dbReference type="InterPro" id="IPR043519">
    <property type="entry name" value="NT_sf"/>
</dbReference>
<comment type="caution">
    <text evidence="11">The sequence shown here is derived from an EMBL/GenBank/DDBJ whole genome shotgun (WGS) entry which is preliminary data.</text>
</comment>
<keyword evidence="4" id="KW-0548">Nucleotidyltransferase</keyword>
<dbReference type="InterPro" id="IPR032828">
    <property type="entry name" value="PolyA_RNA-bd"/>
</dbReference>
<evidence type="ECO:0000313" key="12">
    <source>
        <dbReference type="Proteomes" id="UP000996601"/>
    </source>
</evidence>
<comment type="similarity">
    <text evidence="8">Belongs to the tRNA nucleotidyltransferase/poly(A) polymerase family.</text>
</comment>
<dbReference type="Gene3D" id="3.30.460.10">
    <property type="entry name" value="Beta Polymerase, domain 2"/>
    <property type="match status" value="1"/>
</dbReference>
<evidence type="ECO:0000256" key="7">
    <source>
        <dbReference type="ARBA" id="ARBA00022842"/>
    </source>
</evidence>
<comment type="cofactor">
    <cofactor evidence="1">
        <name>Mg(2+)</name>
        <dbReference type="ChEBI" id="CHEBI:18420"/>
    </cofactor>
</comment>
<accession>A0ABT1R7C1</accession>
<evidence type="ECO:0000256" key="2">
    <source>
        <dbReference type="ARBA" id="ARBA00022679"/>
    </source>
</evidence>
<evidence type="ECO:0000256" key="1">
    <source>
        <dbReference type="ARBA" id="ARBA00001946"/>
    </source>
</evidence>
<evidence type="ECO:0000256" key="5">
    <source>
        <dbReference type="ARBA" id="ARBA00022723"/>
    </source>
</evidence>
<evidence type="ECO:0000313" key="11">
    <source>
        <dbReference type="EMBL" id="MCQ4631072.1"/>
    </source>
</evidence>
<evidence type="ECO:0000259" key="9">
    <source>
        <dbReference type="Pfam" id="PF01743"/>
    </source>
</evidence>
<dbReference type="InterPro" id="IPR002646">
    <property type="entry name" value="PolA_pol_head_dom"/>
</dbReference>
<keyword evidence="5" id="KW-0479">Metal-binding</keyword>
<proteinExistence type="inferred from homology"/>
<dbReference type="RefSeq" id="WP_256117538.1">
    <property type="nucleotide sequence ID" value="NZ_WHSB02000004.1"/>
</dbReference>
<protein>
    <submittedName>
        <fullName evidence="11">CCA tRNA nucleotidyltransferase</fullName>
    </submittedName>
</protein>
<reference evidence="11" key="1">
    <citation type="submission" date="2021-07" db="EMBL/GenBank/DDBJ databases">
        <title>Shinella sp. nov., a novel member of the genus Shinella from water.</title>
        <authorList>
            <person name="Deng Y."/>
        </authorList>
    </citation>
    <scope>NUCLEOTIDE SEQUENCE</scope>
    <source>
        <strain evidence="11">CPCC 100929</strain>
    </source>
</reference>
<sequence length="419" mass="45122">MTSVSGEAWFTDPALVRVLALLNSDGGEGRVAGGAVRNSLMGLPVADVDIATTLKPEAVAERANVADIKAVPTGIEHGTVTLVIDGKPFEVTTLRRDVETDGRHAEVAFGADWQMDAERRDLTINALYATAEGTVVDLVNGLADIESRTVRFIGDAATRIAEDHLRILRFFRFFALYGSGRPDAEGLKACARAKDKLGKLSAERVWSETKKLLAAPDPGRALLWMRQAGVLTEILPETEKWGIDAIPGLIDAEKAFGWTPDALLRLAAMVPADRERLKVLAERLRLSKAEAATLDYWASAPEIAPKLAETAFDRLLYRNGPQGLTMRLKLALAGARARGLGDADALAFAGLCQRLLARVQKWQKPSFPLNGADVLAAGLPAGPKVGTLLGAIEEEWVAGNFHEGRAKLLARLEALVREG</sequence>
<dbReference type="EMBL" id="WHSB02000004">
    <property type="protein sequence ID" value="MCQ4631072.1"/>
    <property type="molecule type" value="Genomic_DNA"/>
</dbReference>
<evidence type="ECO:0000256" key="4">
    <source>
        <dbReference type="ARBA" id="ARBA00022695"/>
    </source>
</evidence>
<dbReference type="PANTHER" id="PTHR46173">
    <property type="entry name" value="CCA TRNA NUCLEOTIDYLTRANSFERASE 1, MITOCHONDRIAL"/>
    <property type="match status" value="1"/>
</dbReference>
<evidence type="ECO:0000256" key="6">
    <source>
        <dbReference type="ARBA" id="ARBA00022741"/>
    </source>
</evidence>
<gene>
    <name evidence="11" type="ORF">GB927_013545</name>
</gene>
<dbReference type="SUPFAM" id="SSF81891">
    <property type="entry name" value="Poly A polymerase C-terminal region-like"/>
    <property type="match status" value="1"/>
</dbReference>